<evidence type="ECO:0000256" key="12">
    <source>
        <dbReference type="ARBA" id="ARBA00041185"/>
    </source>
</evidence>
<keyword evidence="8 16" id="KW-0472">Membrane</keyword>
<evidence type="ECO:0000313" key="18">
    <source>
        <dbReference type="Proteomes" id="UP000002382"/>
    </source>
</evidence>
<reference evidence="17 18" key="2">
    <citation type="journal article" date="2011" name="J. Bacteriol.">
        <title>Genome Sequence of Kosmotoga olearia Strain TBF 19.5.1, a Thermophilic Bacterium with a Wide Growth Temperature Range, Isolated from the Troll B Oil Platform in the North Sea.</title>
        <authorList>
            <person name="Swithers K.S."/>
            <person name="Dipippo J.L."/>
            <person name="Bruce D.C."/>
            <person name="Detter C."/>
            <person name="Tapia R."/>
            <person name="Han S."/>
            <person name="Goodwin L.A."/>
            <person name="Han J."/>
            <person name="Woyke T."/>
            <person name="Pitluck S."/>
            <person name="Pennacchio L."/>
            <person name="Nolan M."/>
            <person name="Mikhailova N."/>
            <person name="Land M.L."/>
            <person name="Nesbo C.L."/>
            <person name="Gogarten J.P."/>
            <person name="Noll K.M."/>
        </authorList>
    </citation>
    <scope>NUCLEOTIDE SEQUENCE [LARGE SCALE GENOMIC DNA]</scope>
    <source>
        <strain evidence="18">ATCC BAA-1733 / DSM 21960 / TBF 19.5.1</strain>
    </source>
</reference>
<feature type="transmembrane region" description="Helical" evidence="16">
    <location>
        <begin position="335"/>
        <end position="358"/>
    </location>
</feature>
<organism evidence="17 18">
    <name type="scientific">Kosmotoga olearia (strain ATCC BAA-1733 / DSM 21960 / TBF 19.5.1)</name>
    <dbReference type="NCBI Taxonomy" id="521045"/>
    <lineage>
        <taxon>Bacteria</taxon>
        <taxon>Thermotogati</taxon>
        <taxon>Thermotogota</taxon>
        <taxon>Thermotogae</taxon>
        <taxon>Kosmotogales</taxon>
        <taxon>Kosmotogaceae</taxon>
        <taxon>Kosmotoga</taxon>
    </lineage>
</organism>
<dbReference type="OrthoDB" id="9812661at2"/>
<dbReference type="GO" id="GO:0008360">
    <property type="term" value="P:regulation of cell shape"/>
    <property type="evidence" value="ECO:0007669"/>
    <property type="project" value="UniProtKB-KW"/>
</dbReference>
<feature type="transmembrane region" description="Helical" evidence="16">
    <location>
        <begin position="102"/>
        <end position="122"/>
    </location>
</feature>
<dbReference type="KEGG" id="kol:Kole_1379"/>
<accession>C5CDR0</accession>
<dbReference type="EMBL" id="CP001634">
    <property type="protein sequence ID" value="ACR80072.1"/>
    <property type="molecule type" value="Genomic_DNA"/>
</dbReference>
<proteinExistence type="inferred from homology"/>
<evidence type="ECO:0000256" key="8">
    <source>
        <dbReference type="ARBA" id="ARBA00023136"/>
    </source>
</evidence>
<feature type="transmembrane region" description="Helical" evidence="16">
    <location>
        <begin position="73"/>
        <end position="90"/>
    </location>
</feature>
<evidence type="ECO:0000256" key="4">
    <source>
        <dbReference type="ARBA" id="ARBA00022692"/>
    </source>
</evidence>
<dbReference type="GO" id="GO:0015648">
    <property type="term" value="F:lipid-linked peptidoglycan transporter activity"/>
    <property type="evidence" value="ECO:0007669"/>
    <property type="project" value="TreeGrafter"/>
</dbReference>
<dbReference type="EC" id="2.4.99.28" evidence="14"/>
<dbReference type="InterPro" id="IPR001182">
    <property type="entry name" value="FtsW/RodA"/>
</dbReference>
<dbReference type="GO" id="GO:0008955">
    <property type="term" value="F:peptidoglycan glycosyltransferase activity"/>
    <property type="evidence" value="ECO:0007669"/>
    <property type="project" value="UniProtKB-EC"/>
</dbReference>
<comment type="similarity">
    <text evidence="11">Belongs to the SEDS family. FtsW subfamily.</text>
</comment>
<evidence type="ECO:0000256" key="6">
    <source>
        <dbReference type="ARBA" id="ARBA00022984"/>
    </source>
</evidence>
<sequence>MKRSYLLLTLFTSVLLVLGFVFIYSAGISMEARLPYLSARDFLTKQLIAFVIGLIAAVITVHIKSSTHFKNVFYVYYPAIIFLLVTVLLFPSRGGSHRWIELGGFSLQVSEFAKVVLIMALAKYFGWIEEKNLNFLRTFIIPLLIAAPFIFLVFIEPDLSTTGLLILITLVMMFLGGIKIRHILLAVALTIVLIFAAYRLELLKSYQIERFITFISSFRGQEHEQISYSLKAISAGGLFGTGLGMGTVKYYLPVSYSDFIFATIGEELGLVGIFLLMISYIGFVQKLVLIGLKVPKKKEGKLYIIGFAFYVMIQATINIAVNLGLFPPTGVTLPFVSYGGSSLISLLIGFAFVFSIILEKEEDHA</sequence>
<gene>
    <name evidence="17" type="ordered locus">Kole_1379</name>
</gene>
<dbReference type="eggNOG" id="COG0772">
    <property type="taxonomic scope" value="Bacteria"/>
</dbReference>
<feature type="transmembrane region" description="Helical" evidence="16">
    <location>
        <begin position="161"/>
        <end position="178"/>
    </location>
</feature>
<evidence type="ECO:0000313" key="17">
    <source>
        <dbReference type="EMBL" id="ACR80072.1"/>
    </source>
</evidence>
<evidence type="ECO:0000256" key="10">
    <source>
        <dbReference type="ARBA" id="ARBA00033270"/>
    </source>
</evidence>
<evidence type="ECO:0000256" key="14">
    <source>
        <dbReference type="ARBA" id="ARBA00044770"/>
    </source>
</evidence>
<keyword evidence="18" id="KW-1185">Reference proteome</keyword>
<keyword evidence="7 16" id="KW-1133">Transmembrane helix</keyword>
<feature type="transmembrane region" description="Helical" evidence="16">
    <location>
        <begin position="302"/>
        <end position="323"/>
    </location>
</feature>
<feature type="transmembrane region" description="Helical" evidence="16">
    <location>
        <begin position="134"/>
        <end position="155"/>
    </location>
</feature>
<dbReference type="GO" id="GO:0032153">
    <property type="term" value="C:cell division site"/>
    <property type="evidence" value="ECO:0007669"/>
    <property type="project" value="TreeGrafter"/>
</dbReference>
<keyword evidence="5" id="KW-0133">Cell shape</keyword>
<dbReference type="GO" id="GO:0009252">
    <property type="term" value="P:peptidoglycan biosynthetic process"/>
    <property type="evidence" value="ECO:0007669"/>
    <property type="project" value="UniProtKB-KW"/>
</dbReference>
<dbReference type="AlphaFoldDB" id="C5CDR0"/>
<name>C5CDR0_KOSOT</name>
<keyword evidence="4 16" id="KW-0812">Transmembrane</keyword>
<keyword evidence="2" id="KW-0328">Glycosyltransferase</keyword>
<evidence type="ECO:0000256" key="15">
    <source>
        <dbReference type="ARBA" id="ARBA00049902"/>
    </source>
</evidence>
<feature type="transmembrane region" description="Helical" evidence="16">
    <location>
        <begin position="42"/>
        <end position="61"/>
    </location>
</feature>
<dbReference type="PANTHER" id="PTHR30474:SF2">
    <property type="entry name" value="PEPTIDOGLYCAN GLYCOSYLTRANSFERASE FTSW-RELATED"/>
    <property type="match status" value="1"/>
</dbReference>
<feature type="transmembrane region" description="Helical" evidence="16">
    <location>
        <begin position="183"/>
        <end position="200"/>
    </location>
</feature>
<evidence type="ECO:0000256" key="16">
    <source>
        <dbReference type="SAM" id="Phobius"/>
    </source>
</evidence>
<dbReference type="PANTHER" id="PTHR30474">
    <property type="entry name" value="CELL CYCLE PROTEIN"/>
    <property type="match status" value="1"/>
</dbReference>
<dbReference type="GO" id="GO:0051301">
    <property type="term" value="P:cell division"/>
    <property type="evidence" value="ECO:0007669"/>
    <property type="project" value="InterPro"/>
</dbReference>
<dbReference type="Pfam" id="PF01098">
    <property type="entry name" value="FTSW_RODA_SPOVE"/>
    <property type="match status" value="1"/>
</dbReference>
<comment type="subcellular location">
    <subcellularLocation>
        <location evidence="1">Membrane</location>
        <topology evidence="1">Multi-pass membrane protein</topology>
    </subcellularLocation>
</comment>
<dbReference type="Proteomes" id="UP000002382">
    <property type="component" value="Chromosome"/>
</dbReference>
<evidence type="ECO:0000256" key="1">
    <source>
        <dbReference type="ARBA" id="ARBA00004141"/>
    </source>
</evidence>
<keyword evidence="3" id="KW-0808">Transferase</keyword>
<dbReference type="InterPro" id="IPR018365">
    <property type="entry name" value="Cell_cycle_FtsW-rel_CS"/>
</dbReference>
<evidence type="ECO:0000256" key="11">
    <source>
        <dbReference type="ARBA" id="ARBA00038053"/>
    </source>
</evidence>
<dbReference type="RefSeq" id="WP_015868719.1">
    <property type="nucleotide sequence ID" value="NC_012785.1"/>
</dbReference>
<dbReference type="GO" id="GO:0005886">
    <property type="term" value="C:plasma membrane"/>
    <property type="evidence" value="ECO:0007669"/>
    <property type="project" value="TreeGrafter"/>
</dbReference>
<dbReference type="PROSITE" id="PS00428">
    <property type="entry name" value="FTSW_RODA_SPOVE"/>
    <property type="match status" value="1"/>
</dbReference>
<evidence type="ECO:0000256" key="7">
    <source>
        <dbReference type="ARBA" id="ARBA00022989"/>
    </source>
</evidence>
<evidence type="ECO:0000256" key="9">
    <source>
        <dbReference type="ARBA" id="ARBA00032370"/>
    </source>
</evidence>
<comment type="catalytic activity">
    <reaction evidence="15">
        <text>[GlcNAc-(1-&gt;4)-Mur2Ac(oyl-L-Ala-gamma-D-Glu-L-Lys-D-Ala-D-Ala)](n)-di-trans,octa-cis-undecaprenyl diphosphate + beta-D-GlcNAc-(1-&gt;4)-Mur2Ac(oyl-L-Ala-gamma-D-Glu-L-Lys-D-Ala-D-Ala)-di-trans,octa-cis-undecaprenyl diphosphate = [GlcNAc-(1-&gt;4)-Mur2Ac(oyl-L-Ala-gamma-D-Glu-L-Lys-D-Ala-D-Ala)](n+1)-di-trans,octa-cis-undecaprenyl diphosphate + di-trans,octa-cis-undecaprenyl diphosphate + H(+)</text>
        <dbReference type="Rhea" id="RHEA:23708"/>
        <dbReference type="Rhea" id="RHEA-COMP:9602"/>
        <dbReference type="Rhea" id="RHEA-COMP:9603"/>
        <dbReference type="ChEBI" id="CHEBI:15378"/>
        <dbReference type="ChEBI" id="CHEBI:58405"/>
        <dbReference type="ChEBI" id="CHEBI:60033"/>
        <dbReference type="ChEBI" id="CHEBI:78435"/>
        <dbReference type="EC" id="2.4.99.28"/>
    </reaction>
</comment>
<evidence type="ECO:0000256" key="5">
    <source>
        <dbReference type="ARBA" id="ARBA00022960"/>
    </source>
</evidence>
<dbReference type="STRING" id="521045.Kole_1379"/>
<dbReference type="HOGENOM" id="CLU_029243_0_1_0"/>
<feature type="transmembrane region" description="Helical" evidence="16">
    <location>
        <begin position="7"/>
        <end position="30"/>
    </location>
</feature>
<feature type="transmembrane region" description="Helical" evidence="16">
    <location>
        <begin position="259"/>
        <end position="281"/>
    </location>
</feature>
<evidence type="ECO:0000256" key="13">
    <source>
        <dbReference type="ARBA" id="ARBA00041418"/>
    </source>
</evidence>
<protein>
    <recommendedName>
        <fullName evidence="12">Probable peptidoglycan glycosyltransferase FtsW</fullName>
        <ecNumber evidence="14">2.4.99.28</ecNumber>
    </recommendedName>
    <alternativeName>
        <fullName evidence="13">Cell division protein FtsW</fullName>
    </alternativeName>
    <alternativeName>
        <fullName evidence="10">Cell wall polymerase</fullName>
    </alternativeName>
    <alternativeName>
        <fullName evidence="9">Peptidoglycan polymerase</fullName>
    </alternativeName>
</protein>
<reference evidence="17 18" key="1">
    <citation type="submission" date="2009-06" db="EMBL/GenBank/DDBJ databases">
        <title>Complete sequence of Thermotogales bacterium TBF 19.5.1.</title>
        <authorList>
            <consortium name="US DOE Joint Genome Institute"/>
            <person name="Lucas S."/>
            <person name="Copeland A."/>
            <person name="Lapidus A."/>
            <person name="Glavina del Rio T."/>
            <person name="Tice H."/>
            <person name="Bruce D."/>
            <person name="Goodwin L."/>
            <person name="Pitluck S."/>
            <person name="Chertkov O."/>
            <person name="Brettin T."/>
            <person name="Detter J.C."/>
            <person name="Han C."/>
            <person name="Schmutz J."/>
            <person name="Larimer F."/>
            <person name="Land M."/>
            <person name="Hauser L."/>
            <person name="Kyrpides N."/>
            <person name="Ovchinnikova G."/>
            <person name="Noll K."/>
        </authorList>
    </citation>
    <scope>NUCLEOTIDE SEQUENCE [LARGE SCALE GENOMIC DNA]</scope>
    <source>
        <strain evidence="18">ATCC BAA-1733 / DSM 21960 / TBF 19.5.1</strain>
    </source>
</reference>
<evidence type="ECO:0000256" key="3">
    <source>
        <dbReference type="ARBA" id="ARBA00022679"/>
    </source>
</evidence>
<keyword evidence="6" id="KW-0573">Peptidoglycan synthesis</keyword>
<evidence type="ECO:0000256" key="2">
    <source>
        <dbReference type="ARBA" id="ARBA00022676"/>
    </source>
</evidence>